<feature type="non-terminal residue" evidence="2">
    <location>
        <position position="48"/>
    </location>
</feature>
<feature type="region of interest" description="Disordered" evidence="1">
    <location>
        <begin position="1"/>
        <end position="48"/>
    </location>
</feature>
<dbReference type="EMBL" id="LXQA010471696">
    <property type="protein sequence ID" value="MCI53946.1"/>
    <property type="molecule type" value="Genomic_DNA"/>
</dbReference>
<comment type="caution">
    <text evidence="2">The sequence shown here is derived from an EMBL/GenBank/DDBJ whole genome shotgun (WGS) entry which is preliminary data.</text>
</comment>
<protein>
    <submittedName>
        <fullName evidence="2">Uncharacterized protein</fullName>
    </submittedName>
</protein>
<name>A0A392T1B2_9FABA</name>
<sequence length="48" mass="5138">MKEEGIIITGEDIDQVSPQKEWKDSSESEEDLPASEAKVTAGTEGASD</sequence>
<organism evidence="2 3">
    <name type="scientific">Trifolium medium</name>
    <dbReference type="NCBI Taxonomy" id="97028"/>
    <lineage>
        <taxon>Eukaryota</taxon>
        <taxon>Viridiplantae</taxon>
        <taxon>Streptophyta</taxon>
        <taxon>Embryophyta</taxon>
        <taxon>Tracheophyta</taxon>
        <taxon>Spermatophyta</taxon>
        <taxon>Magnoliopsida</taxon>
        <taxon>eudicotyledons</taxon>
        <taxon>Gunneridae</taxon>
        <taxon>Pentapetalae</taxon>
        <taxon>rosids</taxon>
        <taxon>fabids</taxon>
        <taxon>Fabales</taxon>
        <taxon>Fabaceae</taxon>
        <taxon>Papilionoideae</taxon>
        <taxon>50 kb inversion clade</taxon>
        <taxon>NPAAA clade</taxon>
        <taxon>Hologalegina</taxon>
        <taxon>IRL clade</taxon>
        <taxon>Trifolieae</taxon>
        <taxon>Trifolium</taxon>
    </lineage>
</organism>
<accession>A0A392T1B2</accession>
<reference evidence="2 3" key="1">
    <citation type="journal article" date="2018" name="Front. Plant Sci.">
        <title>Red Clover (Trifolium pratense) and Zigzag Clover (T. medium) - A Picture of Genomic Similarities and Differences.</title>
        <authorList>
            <person name="Dluhosova J."/>
            <person name="Istvanek J."/>
            <person name="Nedelnik J."/>
            <person name="Repkova J."/>
        </authorList>
    </citation>
    <scope>NUCLEOTIDE SEQUENCE [LARGE SCALE GENOMIC DNA]</scope>
    <source>
        <strain evidence="3">cv. 10/8</strain>
        <tissue evidence="2">Leaf</tissue>
    </source>
</reference>
<evidence type="ECO:0000313" key="3">
    <source>
        <dbReference type="Proteomes" id="UP000265520"/>
    </source>
</evidence>
<keyword evidence="3" id="KW-1185">Reference proteome</keyword>
<evidence type="ECO:0000313" key="2">
    <source>
        <dbReference type="EMBL" id="MCI53946.1"/>
    </source>
</evidence>
<evidence type="ECO:0000256" key="1">
    <source>
        <dbReference type="SAM" id="MobiDB-lite"/>
    </source>
</evidence>
<proteinExistence type="predicted"/>
<dbReference type="Proteomes" id="UP000265520">
    <property type="component" value="Unassembled WGS sequence"/>
</dbReference>
<feature type="compositionally biased region" description="Low complexity" evidence="1">
    <location>
        <begin position="1"/>
        <end position="10"/>
    </location>
</feature>
<dbReference type="AlphaFoldDB" id="A0A392T1B2"/>